<comment type="caution">
    <text evidence="2">The sequence shown here is derived from an EMBL/GenBank/DDBJ whole genome shotgun (WGS) entry which is preliminary data.</text>
</comment>
<organism evidence="2 3">
    <name type="scientific">Caerostris extrusa</name>
    <name type="common">Bark spider</name>
    <name type="synonym">Caerostris bankana</name>
    <dbReference type="NCBI Taxonomy" id="172846"/>
    <lineage>
        <taxon>Eukaryota</taxon>
        <taxon>Metazoa</taxon>
        <taxon>Ecdysozoa</taxon>
        <taxon>Arthropoda</taxon>
        <taxon>Chelicerata</taxon>
        <taxon>Arachnida</taxon>
        <taxon>Araneae</taxon>
        <taxon>Araneomorphae</taxon>
        <taxon>Entelegynae</taxon>
        <taxon>Araneoidea</taxon>
        <taxon>Araneidae</taxon>
        <taxon>Caerostris</taxon>
    </lineage>
</organism>
<accession>A0AAV4TRS7</accession>
<dbReference type="AlphaFoldDB" id="A0AAV4TRS7"/>
<evidence type="ECO:0000256" key="1">
    <source>
        <dbReference type="SAM" id="MobiDB-lite"/>
    </source>
</evidence>
<proteinExistence type="predicted"/>
<sequence>MKNKKESTETNCPEIEKSQNQLITSNRRFANSHLINSKTTLPHSEFQCLYFYPRVIRNESREFLREIEKTKWKSEGNIRKFQTWNHHDRPREERFRIRSGKKKRNLPDIRD</sequence>
<dbReference type="EMBL" id="BPLR01011722">
    <property type="protein sequence ID" value="GIY48524.1"/>
    <property type="molecule type" value="Genomic_DNA"/>
</dbReference>
<feature type="region of interest" description="Disordered" evidence="1">
    <location>
        <begin position="1"/>
        <end position="20"/>
    </location>
</feature>
<feature type="compositionally biased region" description="Basic and acidic residues" evidence="1">
    <location>
        <begin position="85"/>
        <end position="96"/>
    </location>
</feature>
<dbReference type="Proteomes" id="UP001054945">
    <property type="component" value="Unassembled WGS sequence"/>
</dbReference>
<name>A0AAV4TRS7_CAEEX</name>
<evidence type="ECO:0000313" key="2">
    <source>
        <dbReference type="EMBL" id="GIY48524.1"/>
    </source>
</evidence>
<evidence type="ECO:0000313" key="3">
    <source>
        <dbReference type="Proteomes" id="UP001054945"/>
    </source>
</evidence>
<reference evidence="2 3" key="1">
    <citation type="submission" date="2021-06" db="EMBL/GenBank/DDBJ databases">
        <title>Caerostris extrusa draft genome.</title>
        <authorList>
            <person name="Kono N."/>
            <person name="Arakawa K."/>
        </authorList>
    </citation>
    <scope>NUCLEOTIDE SEQUENCE [LARGE SCALE GENOMIC DNA]</scope>
</reference>
<keyword evidence="3" id="KW-1185">Reference proteome</keyword>
<gene>
    <name evidence="2" type="ORF">CEXT_497791</name>
</gene>
<feature type="region of interest" description="Disordered" evidence="1">
    <location>
        <begin position="83"/>
        <end position="111"/>
    </location>
</feature>
<protein>
    <submittedName>
        <fullName evidence="2">Uncharacterized protein</fullName>
    </submittedName>
</protein>